<dbReference type="InterPro" id="IPR032675">
    <property type="entry name" value="LRR_dom_sf"/>
</dbReference>
<name>A0A7R9ARX0_TIMSH</name>
<reference evidence="7" key="1">
    <citation type="submission" date="2020-11" db="EMBL/GenBank/DDBJ databases">
        <authorList>
            <person name="Tran Van P."/>
        </authorList>
    </citation>
    <scope>NUCLEOTIDE SEQUENCE</scope>
</reference>
<keyword evidence="1" id="KW-0433">Leucine-rich repeat</keyword>
<keyword evidence="3" id="KW-0677">Repeat</keyword>
<evidence type="ECO:0000256" key="1">
    <source>
        <dbReference type="ARBA" id="ARBA00022614"/>
    </source>
</evidence>
<dbReference type="GO" id="GO:0071944">
    <property type="term" value="C:cell periphery"/>
    <property type="evidence" value="ECO:0007669"/>
    <property type="project" value="UniProtKB-ARBA"/>
</dbReference>
<keyword evidence="2" id="KW-0732">Signal</keyword>
<dbReference type="InterPro" id="IPR000483">
    <property type="entry name" value="Cys-rich_flank_reg_C"/>
</dbReference>
<dbReference type="PROSITE" id="PS51450">
    <property type="entry name" value="LRR"/>
    <property type="match status" value="1"/>
</dbReference>
<evidence type="ECO:0000256" key="4">
    <source>
        <dbReference type="SAM" id="MobiDB-lite"/>
    </source>
</evidence>
<feature type="region of interest" description="Disordered" evidence="4">
    <location>
        <begin position="25"/>
        <end position="127"/>
    </location>
</feature>
<protein>
    <recommendedName>
        <fullName evidence="6">LRRCT domain-containing protein</fullName>
    </recommendedName>
</protein>
<keyword evidence="5" id="KW-1133">Transmembrane helix</keyword>
<evidence type="ECO:0000256" key="3">
    <source>
        <dbReference type="ARBA" id="ARBA00022737"/>
    </source>
</evidence>
<dbReference type="InterPro" id="IPR001611">
    <property type="entry name" value="Leu-rich_rpt"/>
</dbReference>
<dbReference type="Pfam" id="PF13855">
    <property type="entry name" value="LRR_8"/>
    <property type="match status" value="2"/>
</dbReference>
<organism evidence="7">
    <name type="scientific">Timema shepardi</name>
    <name type="common">Walking stick</name>
    <dbReference type="NCBI Taxonomy" id="629360"/>
    <lineage>
        <taxon>Eukaryota</taxon>
        <taxon>Metazoa</taxon>
        <taxon>Ecdysozoa</taxon>
        <taxon>Arthropoda</taxon>
        <taxon>Hexapoda</taxon>
        <taxon>Insecta</taxon>
        <taxon>Pterygota</taxon>
        <taxon>Neoptera</taxon>
        <taxon>Polyneoptera</taxon>
        <taxon>Phasmatodea</taxon>
        <taxon>Timematodea</taxon>
        <taxon>Timematoidea</taxon>
        <taxon>Timematidae</taxon>
        <taxon>Timema</taxon>
    </lineage>
</organism>
<dbReference type="InterPro" id="IPR003591">
    <property type="entry name" value="Leu-rich_rpt_typical-subtyp"/>
</dbReference>
<dbReference type="PANTHER" id="PTHR24366">
    <property type="entry name" value="IG(IMMUNOGLOBULIN) AND LRR(LEUCINE RICH REPEAT) DOMAINS"/>
    <property type="match status" value="1"/>
</dbReference>
<evidence type="ECO:0000256" key="2">
    <source>
        <dbReference type="ARBA" id="ARBA00022729"/>
    </source>
</evidence>
<dbReference type="EMBL" id="OC001195">
    <property type="protein sequence ID" value="CAD7259365.1"/>
    <property type="molecule type" value="Genomic_DNA"/>
</dbReference>
<dbReference type="SMART" id="SM00082">
    <property type="entry name" value="LRRCT"/>
    <property type="match status" value="1"/>
</dbReference>
<feature type="domain" description="LRRCT" evidence="6">
    <location>
        <begin position="437"/>
        <end position="482"/>
    </location>
</feature>
<dbReference type="SMART" id="SM00365">
    <property type="entry name" value="LRR_SD22"/>
    <property type="match status" value="4"/>
</dbReference>
<gene>
    <name evidence="7" type="ORF">TSIB3V08_LOCUS3571</name>
</gene>
<dbReference type="SUPFAM" id="SSF52058">
    <property type="entry name" value="L domain-like"/>
    <property type="match status" value="1"/>
</dbReference>
<keyword evidence="5" id="KW-0812">Transmembrane</keyword>
<proteinExistence type="predicted"/>
<evidence type="ECO:0000313" key="7">
    <source>
        <dbReference type="EMBL" id="CAD7259365.1"/>
    </source>
</evidence>
<dbReference type="SMART" id="SM00369">
    <property type="entry name" value="LRR_TYP"/>
    <property type="match status" value="5"/>
</dbReference>
<accession>A0A7R9ARX0</accession>
<dbReference type="Gene3D" id="3.80.10.10">
    <property type="entry name" value="Ribonuclease Inhibitor"/>
    <property type="match status" value="2"/>
</dbReference>
<dbReference type="PANTHER" id="PTHR24366:SF96">
    <property type="entry name" value="LEUCINE RICH REPEAT CONTAINING 53"/>
    <property type="match status" value="1"/>
</dbReference>
<evidence type="ECO:0000256" key="5">
    <source>
        <dbReference type="SAM" id="Phobius"/>
    </source>
</evidence>
<sequence>MFTRRGTGPLQPLRVEGAAIQIQSSPYCIPPVPSSDPRGSAPRPKPRSPDHVRPPIPGQPYPRTGGEILHPSAGQLQHDRQGHRRLRRSWPSLPPNQGWRCESLRRRRKMTSESNLGSRDPPSSRVRLGGVARQRVALPHTNVRLRPNLTPVYPARMSTLYGWLPTNRSTGFTLTSDGIGKVELEEVNPYLSGGRVDNHLGKPPPVHPTEIRTSISPSSAVELNTTRALNLVTLWLVFCCCLAVDSRANYSSVTCPENCSCLFSLTCDEGEELEIDAFRGLNKLHELSISANRLSKLDGKYFKGMETLTTLDLSRNAIHAVSPNDFKFLTNLVTLDLSINRIRCVHPDSFLANSVLNTLSLGYNHHLILPSEESLINSNSLKILDLSNSNIAGLPSKIFQNSTKLGTISLNGNQLETLEEETFSHLDGLVHLDVHNNDFTCDCKLASTYRWAQNRTVIASVECKHPLEYAGSSWVVLNGTCKNFTTTSRQNVRSISTCRNHRYGDNIDHNEPYATTRTINVSTTTPGVSPTVIALNEVVEPASSGICISILSVLVLECVVLVILTATVTLIYYKRYYKGSFGYRSNSTLLDNVHLHESNS</sequence>
<feature type="transmembrane region" description="Helical" evidence="5">
    <location>
        <begin position="550"/>
        <end position="573"/>
    </location>
</feature>
<dbReference type="AlphaFoldDB" id="A0A7R9ARX0"/>
<evidence type="ECO:0000259" key="6">
    <source>
        <dbReference type="SMART" id="SM00082"/>
    </source>
</evidence>
<keyword evidence="5" id="KW-0472">Membrane</keyword>